<keyword evidence="3" id="KW-0460">Magnesium</keyword>
<dbReference type="Pfam" id="PF01648">
    <property type="entry name" value="ACPS"/>
    <property type="match status" value="1"/>
</dbReference>
<dbReference type="EMBL" id="LILB01000001">
    <property type="protein sequence ID" value="KOO51820.1"/>
    <property type="molecule type" value="Genomic_DNA"/>
</dbReference>
<evidence type="ECO:0000256" key="1">
    <source>
        <dbReference type="ARBA" id="ARBA00022679"/>
    </source>
</evidence>
<evidence type="ECO:0000256" key="3">
    <source>
        <dbReference type="ARBA" id="ARBA00022842"/>
    </source>
</evidence>
<evidence type="ECO:0000256" key="2">
    <source>
        <dbReference type="ARBA" id="ARBA00022723"/>
    </source>
</evidence>
<dbReference type="SUPFAM" id="SSF56214">
    <property type="entry name" value="4'-phosphopantetheinyl transferase"/>
    <property type="match status" value="1"/>
</dbReference>
<dbReference type="GO" id="GO:0006633">
    <property type="term" value="P:fatty acid biosynthetic process"/>
    <property type="evidence" value="ECO:0007669"/>
    <property type="project" value="InterPro"/>
</dbReference>
<evidence type="ECO:0000313" key="5">
    <source>
        <dbReference type="EMBL" id="KOO51820.1"/>
    </source>
</evidence>
<evidence type="ECO:0000313" key="6">
    <source>
        <dbReference type="Proteomes" id="UP000036867"/>
    </source>
</evidence>
<accession>A0A0M0LL64</accession>
<dbReference type="InterPro" id="IPR004568">
    <property type="entry name" value="Ppantetheine-prot_Trfase_dom"/>
</dbReference>
<comment type="caution">
    <text evidence="5">The sequence shown here is derived from an EMBL/GenBank/DDBJ whole genome shotgun (WGS) entry which is preliminary data.</text>
</comment>
<sequence>MLVGIGVDMIELASLDKMLKRNEIWIIEKVLSKKERDYCMGLQDSELRLVWIAKCFVIKEAAYKAINHLVYEKFNFLNIEFFIDDNGETNIYTSKINLKEEGIILHHSISYTSKNVIAFVTAEKLKEVKTSEN</sequence>
<dbReference type="RefSeq" id="WP_053415982.1">
    <property type="nucleotide sequence ID" value="NZ_LILB01000001.1"/>
</dbReference>
<organism evidence="5 6">
    <name type="scientific">Viridibacillus arvi</name>
    <dbReference type="NCBI Taxonomy" id="263475"/>
    <lineage>
        <taxon>Bacteria</taxon>
        <taxon>Bacillati</taxon>
        <taxon>Bacillota</taxon>
        <taxon>Bacilli</taxon>
        <taxon>Bacillales</taxon>
        <taxon>Caryophanaceae</taxon>
        <taxon>Viridibacillus</taxon>
    </lineage>
</organism>
<dbReference type="InterPro" id="IPR008278">
    <property type="entry name" value="4-PPantetheinyl_Trfase_dom"/>
</dbReference>
<dbReference type="STRING" id="263475.AMD00_05100"/>
<dbReference type="InterPro" id="IPR037143">
    <property type="entry name" value="4-PPantetheinyl_Trfase_dom_sf"/>
</dbReference>
<dbReference type="GO" id="GO:0008897">
    <property type="term" value="F:holo-[acyl-carrier-protein] synthase activity"/>
    <property type="evidence" value="ECO:0007669"/>
    <property type="project" value="InterPro"/>
</dbReference>
<dbReference type="OrthoDB" id="517356at2"/>
<dbReference type="Gene3D" id="3.90.470.20">
    <property type="entry name" value="4'-phosphopantetheinyl transferase domain"/>
    <property type="match status" value="1"/>
</dbReference>
<protein>
    <recommendedName>
        <fullName evidence="4">4'-phosphopantetheinyl transferase domain-containing protein</fullName>
    </recommendedName>
</protein>
<gene>
    <name evidence="5" type="ORF">AMD00_05100</name>
</gene>
<keyword evidence="1" id="KW-0808">Transferase</keyword>
<evidence type="ECO:0000259" key="4">
    <source>
        <dbReference type="Pfam" id="PF01648"/>
    </source>
</evidence>
<feature type="domain" description="4'-phosphopantetheinyl transferase" evidence="4">
    <location>
        <begin position="4"/>
        <end position="97"/>
    </location>
</feature>
<keyword evidence="6" id="KW-1185">Reference proteome</keyword>
<dbReference type="AlphaFoldDB" id="A0A0M0LL64"/>
<dbReference type="GeneID" id="301135481"/>
<dbReference type="NCBIfam" id="TIGR00556">
    <property type="entry name" value="pantethn_trn"/>
    <property type="match status" value="1"/>
</dbReference>
<reference evidence="6" key="1">
    <citation type="submission" date="2015-08" db="EMBL/GenBank/DDBJ databases">
        <title>Fjat-10028 dsm 16317.</title>
        <authorList>
            <person name="Liu B."/>
            <person name="Wang J."/>
            <person name="Zhu Y."/>
            <person name="Liu G."/>
            <person name="Chen Q."/>
            <person name="Chen Z."/>
            <person name="Lan J."/>
            <person name="Che J."/>
            <person name="Ge C."/>
            <person name="Shi H."/>
            <person name="Pan Z."/>
            <person name="Liu X."/>
        </authorList>
    </citation>
    <scope>NUCLEOTIDE SEQUENCE [LARGE SCALE GENOMIC DNA]</scope>
    <source>
        <strain evidence="6">DSM 16317</strain>
    </source>
</reference>
<proteinExistence type="predicted"/>
<dbReference type="GO" id="GO:0000287">
    <property type="term" value="F:magnesium ion binding"/>
    <property type="evidence" value="ECO:0007669"/>
    <property type="project" value="InterPro"/>
</dbReference>
<keyword evidence="2" id="KW-0479">Metal-binding</keyword>
<dbReference type="Proteomes" id="UP000036867">
    <property type="component" value="Unassembled WGS sequence"/>
</dbReference>
<name>A0A0M0LL64_9BACL</name>